<proteinExistence type="predicted"/>
<sequence length="221" mass="25426">MFGLSFQVLIKGLMGTFSHLTIVQSYNESGSTSENHEGQRQGQGKEKFMESSMGEKSTKVDQLSQTQYVIDRKVIHHEKNTCVFNSISILGHLNYNLWYKIFEVIDSRLNIFKRGYDINMNRDDQEANELIHRSITRGRAMKIKAYDDSLAKGMVAFIKETMKNKLNKKNEGFEDKGKPSKLLIIYTISKEFIMSTEGHLPSPSHQQGTNDPRRRNLNETL</sequence>
<keyword evidence="2" id="KW-1185">Reference proteome</keyword>
<name>A0ACC0BXS3_CATRO</name>
<comment type="caution">
    <text evidence="1">The sequence shown here is derived from an EMBL/GenBank/DDBJ whole genome shotgun (WGS) entry which is preliminary data.</text>
</comment>
<evidence type="ECO:0000313" key="1">
    <source>
        <dbReference type="EMBL" id="KAI5677388.1"/>
    </source>
</evidence>
<dbReference type="Proteomes" id="UP001060085">
    <property type="component" value="Linkage Group LG02"/>
</dbReference>
<accession>A0ACC0BXS3</accession>
<gene>
    <name evidence="1" type="ORF">M9H77_08338</name>
</gene>
<dbReference type="EMBL" id="CM044702">
    <property type="protein sequence ID" value="KAI5677388.1"/>
    <property type="molecule type" value="Genomic_DNA"/>
</dbReference>
<reference evidence="2" key="1">
    <citation type="journal article" date="2023" name="Nat. Plants">
        <title>Single-cell RNA sequencing provides a high-resolution roadmap for understanding the multicellular compartmentation of specialized metabolism.</title>
        <authorList>
            <person name="Sun S."/>
            <person name="Shen X."/>
            <person name="Li Y."/>
            <person name="Li Y."/>
            <person name="Wang S."/>
            <person name="Li R."/>
            <person name="Zhang H."/>
            <person name="Shen G."/>
            <person name="Guo B."/>
            <person name="Wei J."/>
            <person name="Xu J."/>
            <person name="St-Pierre B."/>
            <person name="Chen S."/>
            <person name="Sun C."/>
        </authorList>
    </citation>
    <scope>NUCLEOTIDE SEQUENCE [LARGE SCALE GENOMIC DNA]</scope>
</reference>
<protein>
    <submittedName>
        <fullName evidence="1">Uncharacterized protein</fullName>
    </submittedName>
</protein>
<organism evidence="1 2">
    <name type="scientific">Catharanthus roseus</name>
    <name type="common">Madagascar periwinkle</name>
    <name type="synonym">Vinca rosea</name>
    <dbReference type="NCBI Taxonomy" id="4058"/>
    <lineage>
        <taxon>Eukaryota</taxon>
        <taxon>Viridiplantae</taxon>
        <taxon>Streptophyta</taxon>
        <taxon>Embryophyta</taxon>
        <taxon>Tracheophyta</taxon>
        <taxon>Spermatophyta</taxon>
        <taxon>Magnoliopsida</taxon>
        <taxon>eudicotyledons</taxon>
        <taxon>Gunneridae</taxon>
        <taxon>Pentapetalae</taxon>
        <taxon>asterids</taxon>
        <taxon>lamiids</taxon>
        <taxon>Gentianales</taxon>
        <taxon>Apocynaceae</taxon>
        <taxon>Rauvolfioideae</taxon>
        <taxon>Vinceae</taxon>
        <taxon>Catharanthinae</taxon>
        <taxon>Catharanthus</taxon>
    </lineage>
</organism>
<evidence type="ECO:0000313" key="2">
    <source>
        <dbReference type="Proteomes" id="UP001060085"/>
    </source>
</evidence>